<sequence>MNSPDPGWLAAKLNALIARRYQHGRRPPGNRQITRDIRAQTNVSISHTYLSMLRNGTKTNPTGEVLEALAHFFRVPVGYFFEPKHASSDAALDAALRSRGALLIAERTIGLSELSLRDILKVVEQCRQRERLDEQAEASE</sequence>
<gene>
    <name evidence="2" type="ORF">GTS_54900</name>
</gene>
<dbReference type="InterPro" id="IPR001387">
    <property type="entry name" value="Cro/C1-type_HTH"/>
</dbReference>
<keyword evidence="3" id="KW-1185">Reference proteome</keyword>
<name>A0A4D4JIY3_9PSEU</name>
<comment type="caution">
    <text evidence="2">The sequence shown here is derived from an EMBL/GenBank/DDBJ whole genome shotgun (WGS) entry which is preliminary data.</text>
</comment>
<evidence type="ECO:0000259" key="1">
    <source>
        <dbReference type="PROSITE" id="PS50943"/>
    </source>
</evidence>
<dbReference type="Proteomes" id="UP000298860">
    <property type="component" value="Unassembled WGS sequence"/>
</dbReference>
<organism evidence="2 3">
    <name type="scientific">Gandjariella thermophila</name>
    <dbReference type="NCBI Taxonomy" id="1931992"/>
    <lineage>
        <taxon>Bacteria</taxon>
        <taxon>Bacillati</taxon>
        <taxon>Actinomycetota</taxon>
        <taxon>Actinomycetes</taxon>
        <taxon>Pseudonocardiales</taxon>
        <taxon>Pseudonocardiaceae</taxon>
        <taxon>Gandjariella</taxon>
    </lineage>
</organism>
<dbReference type="PROSITE" id="PS50943">
    <property type="entry name" value="HTH_CROC1"/>
    <property type="match status" value="1"/>
</dbReference>
<dbReference type="InterPro" id="IPR010982">
    <property type="entry name" value="Lambda_DNA-bd_dom_sf"/>
</dbReference>
<proteinExistence type="predicted"/>
<dbReference type="EMBL" id="BJFL01000062">
    <property type="protein sequence ID" value="GDY33857.1"/>
    <property type="molecule type" value="Genomic_DNA"/>
</dbReference>
<reference evidence="3" key="1">
    <citation type="submission" date="2019-04" db="EMBL/GenBank/DDBJ databases">
        <title>Draft genome sequence of Pseudonocardiaceae bacterium SL3-2-4.</title>
        <authorList>
            <person name="Ningsih F."/>
            <person name="Yokota A."/>
            <person name="Sakai Y."/>
            <person name="Nanatani K."/>
            <person name="Yabe S."/>
            <person name="Oetari A."/>
            <person name="Sjamsuridzal W."/>
        </authorList>
    </citation>
    <scope>NUCLEOTIDE SEQUENCE [LARGE SCALE GENOMIC DNA]</scope>
    <source>
        <strain evidence="3">SL3-2-4</strain>
    </source>
</reference>
<dbReference type="SUPFAM" id="SSF47413">
    <property type="entry name" value="lambda repressor-like DNA-binding domains"/>
    <property type="match status" value="1"/>
</dbReference>
<evidence type="ECO:0000313" key="3">
    <source>
        <dbReference type="Proteomes" id="UP000298860"/>
    </source>
</evidence>
<evidence type="ECO:0000313" key="2">
    <source>
        <dbReference type="EMBL" id="GDY33857.1"/>
    </source>
</evidence>
<accession>A0A4D4JIY3</accession>
<dbReference type="AlphaFoldDB" id="A0A4D4JIY3"/>
<protein>
    <recommendedName>
        <fullName evidence="1">HTH cro/C1-type domain-containing protein</fullName>
    </recommendedName>
</protein>
<dbReference type="GO" id="GO:0003677">
    <property type="term" value="F:DNA binding"/>
    <property type="evidence" value="ECO:0007669"/>
    <property type="project" value="InterPro"/>
</dbReference>
<dbReference type="Gene3D" id="1.10.260.40">
    <property type="entry name" value="lambda repressor-like DNA-binding domains"/>
    <property type="match status" value="1"/>
</dbReference>
<feature type="domain" description="HTH cro/C1-type" evidence="1">
    <location>
        <begin position="45"/>
        <end position="80"/>
    </location>
</feature>
<dbReference type="Pfam" id="PF01381">
    <property type="entry name" value="HTH_3"/>
    <property type="match status" value="1"/>
</dbReference>